<sequence length="362" mass="40819">PSEAAGENIAFSDALASAVSVLPKLERFAIEHSPVVDGKFLSQLPQTLKTLALINCAELESESLRSLLMTHGSHLTELVLAHNQQLDLAFLTDLAESCSRLQVFKMDLKFFNTFASSTDSEPLYDDLLLEGEVPTWPSTLQTIEMVQLRKWTSGATKIFFNSLLDAAQTLPDLRKLTIKTSIDISWKERSGFRKHFEDRFNQVFLRKSPHPNPHLCSYKAYKTWKQTQHAPPVTMSGTTAAAREDDAPAASDSDDQPILSRRGRQSKAQKQNEQRSSRRLRDRTRGSASRSGSQTNDAEDESDVSQPQEQYIQGLCDIVDIRIDNIRPRENIFREEDFMDSEVSGDEEWNGSDDMGGEDYAW</sequence>
<dbReference type="Proteomes" id="UP001186974">
    <property type="component" value="Unassembled WGS sequence"/>
</dbReference>
<evidence type="ECO:0000313" key="1">
    <source>
        <dbReference type="EMBL" id="KAK3060455.1"/>
    </source>
</evidence>
<organism evidence="1 2">
    <name type="scientific">Coniosporium uncinatum</name>
    <dbReference type="NCBI Taxonomy" id="93489"/>
    <lineage>
        <taxon>Eukaryota</taxon>
        <taxon>Fungi</taxon>
        <taxon>Dikarya</taxon>
        <taxon>Ascomycota</taxon>
        <taxon>Pezizomycotina</taxon>
        <taxon>Dothideomycetes</taxon>
        <taxon>Dothideomycetes incertae sedis</taxon>
        <taxon>Coniosporium</taxon>
    </lineage>
</organism>
<accession>A0ACC3D1M3</accession>
<comment type="caution">
    <text evidence="1">The sequence shown here is derived from an EMBL/GenBank/DDBJ whole genome shotgun (WGS) entry which is preliminary data.</text>
</comment>
<feature type="non-terminal residue" evidence="1">
    <location>
        <position position="1"/>
    </location>
</feature>
<protein>
    <submittedName>
        <fullName evidence="1">Uncharacterized protein</fullName>
    </submittedName>
</protein>
<reference evidence="1" key="1">
    <citation type="submission" date="2024-09" db="EMBL/GenBank/DDBJ databases">
        <title>Black Yeasts Isolated from many extreme environments.</title>
        <authorList>
            <person name="Coleine C."/>
            <person name="Stajich J.E."/>
            <person name="Selbmann L."/>
        </authorList>
    </citation>
    <scope>NUCLEOTIDE SEQUENCE</scope>
    <source>
        <strain evidence="1">CCFEE 5737</strain>
    </source>
</reference>
<name>A0ACC3D1M3_9PEZI</name>
<dbReference type="EMBL" id="JAWDJW010008559">
    <property type="protein sequence ID" value="KAK3060455.1"/>
    <property type="molecule type" value="Genomic_DNA"/>
</dbReference>
<evidence type="ECO:0000313" key="2">
    <source>
        <dbReference type="Proteomes" id="UP001186974"/>
    </source>
</evidence>
<gene>
    <name evidence="1" type="ORF">LTS18_008510</name>
</gene>
<keyword evidence="2" id="KW-1185">Reference proteome</keyword>
<proteinExistence type="predicted"/>